<feature type="domain" description="N-acetyltransferase" evidence="5">
    <location>
        <begin position="158"/>
        <end position="302"/>
    </location>
</feature>
<comment type="caution">
    <text evidence="4">Lacks conserved residue(s) required for the propagation of feature annotation.</text>
</comment>
<evidence type="ECO:0000256" key="2">
    <source>
        <dbReference type="ARBA" id="ARBA00022737"/>
    </source>
</evidence>
<keyword evidence="3 4" id="KW-0012">Acyltransferase</keyword>
<feature type="binding site" evidence="4">
    <location>
        <position position="225"/>
    </location>
    <ligand>
        <name>1D-myo-inositol 2-(L-cysteinylamino)-2-deoxy-alpha-D-glucopyranoside</name>
        <dbReference type="ChEBI" id="CHEBI:58887"/>
    </ligand>
</feature>
<feature type="domain" description="N-acetyltransferase" evidence="5">
    <location>
        <begin position="14"/>
        <end position="145"/>
    </location>
</feature>
<comment type="catalytic activity">
    <reaction evidence="4">
        <text>1D-myo-inositol 2-(L-cysteinylamino)-2-deoxy-alpha-D-glucopyranoside + acetyl-CoA = mycothiol + CoA + H(+)</text>
        <dbReference type="Rhea" id="RHEA:26172"/>
        <dbReference type="ChEBI" id="CHEBI:15378"/>
        <dbReference type="ChEBI" id="CHEBI:16768"/>
        <dbReference type="ChEBI" id="CHEBI:57287"/>
        <dbReference type="ChEBI" id="CHEBI:57288"/>
        <dbReference type="ChEBI" id="CHEBI:58887"/>
        <dbReference type="EC" id="2.3.1.189"/>
    </reaction>
</comment>
<keyword evidence="2 4" id="KW-0677">Repeat</keyword>
<dbReference type="PANTHER" id="PTHR43877">
    <property type="entry name" value="AMINOALKYLPHOSPHONATE N-ACETYLTRANSFERASE-RELATED-RELATED"/>
    <property type="match status" value="1"/>
</dbReference>
<feature type="binding site" evidence="4">
    <location>
        <begin position="245"/>
        <end position="251"/>
    </location>
    <ligand>
        <name>acetyl-CoA</name>
        <dbReference type="ChEBI" id="CHEBI:57288"/>
        <label>2</label>
    </ligand>
</feature>
<feature type="binding site" evidence="4">
    <location>
        <position position="272"/>
    </location>
    <ligand>
        <name>1D-myo-inositol 2-(L-cysteinylamino)-2-deoxy-alpha-D-glucopyranoside</name>
        <dbReference type="ChEBI" id="CHEBI:58887"/>
    </ligand>
</feature>
<dbReference type="AlphaFoldDB" id="A0A542ZZ17"/>
<dbReference type="EMBL" id="VFOU01000005">
    <property type="protein sequence ID" value="TQL65460.1"/>
    <property type="molecule type" value="Genomic_DNA"/>
</dbReference>
<feature type="binding site" evidence="4">
    <location>
        <position position="234"/>
    </location>
    <ligand>
        <name>1D-myo-inositol 2-(L-cysteinylamino)-2-deoxy-alpha-D-glucopyranoside</name>
        <dbReference type="ChEBI" id="CHEBI:58887"/>
    </ligand>
</feature>
<evidence type="ECO:0000256" key="1">
    <source>
        <dbReference type="ARBA" id="ARBA00022679"/>
    </source>
</evidence>
<feature type="binding site" evidence="4">
    <location>
        <begin position="238"/>
        <end position="240"/>
    </location>
    <ligand>
        <name>acetyl-CoA</name>
        <dbReference type="ChEBI" id="CHEBI:57288"/>
        <label>2</label>
    </ligand>
</feature>
<evidence type="ECO:0000256" key="3">
    <source>
        <dbReference type="ARBA" id="ARBA00023315"/>
    </source>
</evidence>
<dbReference type="InterPro" id="IPR000182">
    <property type="entry name" value="GNAT_dom"/>
</dbReference>
<dbReference type="InterPro" id="IPR016181">
    <property type="entry name" value="Acyl_CoA_acyltransferase"/>
</dbReference>
<evidence type="ECO:0000313" key="6">
    <source>
        <dbReference type="EMBL" id="TQL65460.1"/>
    </source>
</evidence>
<dbReference type="GO" id="GO:0035447">
    <property type="term" value="F:mycothiol synthase activity"/>
    <property type="evidence" value="ECO:0007669"/>
    <property type="project" value="UniProtKB-UniRule"/>
</dbReference>
<dbReference type="PIRSF" id="PIRSF021524">
    <property type="entry name" value="MSH_acetyltransferase"/>
    <property type="match status" value="1"/>
</dbReference>
<feature type="binding site" evidence="4">
    <location>
        <position position="37"/>
    </location>
    <ligand>
        <name>1D-myo-inositol 2-(L-cysteinylamino)-2-deoxy-alpha-D-glucopyranoside</name>
        <dbReference type="ChEBI" id="CHEBI:58887"/>
    </ligand>
</feature>
<evidence type="ECO:0000313" key="7">
    <source>
        <dbReference type="Proteomes" id="UP000319746"/>
    </source>
</evidence>
<evidence type="ECO:0000259" key="5">
    <source>
        <dbReference type="PROSITE" id="PS51186"/>
    </source>
</evidence>
<comment type="caution">
    <text evidence="6">The sequence shown here is derived from an EMBL/GenBank/DDBJ whole genome shotgun (WGS) entry which is preliminary data.</text>
</comment>
<gene>
    <name evidence="4" type="primary">mshD</name>
    <name evidence="6" type="ORF">FB556_2654</name>
</gene>
<feature type="binding site" evidence="4">
    <location>
        <begin position="277"/>
        <end position="282"/>
    </location>
    <ligand>
        <name>acetyl-CoA</name>
        <dbReference type="ChEBI" id="CHEBI:57288"/>
        <label>2</label>
    </ligand>
</feature>
<dbReference type="InterPro" id="IPR050832">
    <property type="entry name" value="Bact_Acetyltransf"/>
</dbReference>
<evidence type="ECO:0000256" key="4">
    <source>
        <dbReference type="HAMAP-Rule" id="MF_01698"/>
    </source>
</evidence>
<dbReference type="Pfam" id="PF00583">
    <property type="entry name" value="Acetyltransf_1"/>
    <property type="match status" value="2"/>
</dbReference>
<dbReference type="SUPFAM" id="SSF55729">
    <property type="entry name" value="Acyl-CoA N-acyltransferases (Nat)"/>
    <property type="match status" value="1"/>
</dbReference>
<feature type="binding site" evidence="4">
    <location>
        <begin position="78"/>
        <end position="80"/>
    </location>
    <ligand>
        <name>acetyl-CoA</name>
        <dbReference type="ChEBI" id="CHEBI:57288"/>
        <label>1</label>
    </ligand>
</feature>
<proteinExistence type="inferred from homology"/>
<comment type="function">
    <text evidence="4">Catalyzes the transfer of acetyl from acetyl-CoA to desacetylmycothiol (Cys-GlcN-Ins) to form mycothiol.</text>
</comment>
<comment type="similarity">
    <text evidence="4">Belongs to the acetyltransferase family. MshD subfamily.</text>
</comment>
<dbReference type="InterPro" id="IPR017813">
    <property type="entry name" value="Mycothiol_AcTrfase"/>
</dbReference>
<name>A0A542ZZ17_9MICC</name>
<dbReference type="Gene3D" id="3.40.630.30">
    <property type="match status" value="1"/>
</dbReference>
<dbReference type="GO" id="GO:0010125">
    <property type="term" value="P:mycothiol biosynthetic process"/>
    <property type="evidence" value="ECO:0007669"/>
    <property type="project" value="UniProtKB-UniRule"/>
</dbReference>
<organism evidence="6 7">
    <name type="scientific">Enteractinococcus coprophilus</name>
    <dbReference type="NCBI Taxonomy" id="1027633"/>
    <lineage>
        <taxon>Bacteria</taxon>
        <taxon>Bacillati</taxon>
        <taxon>Actinomycetota</taxon>
        <taxon>Actinomycetes</taxon>
        <taxon>Micrococcales</taxon>
        <taxon>Micrococcaceae</taxon>
    </lineage>
</organism>
<dbReference type="PROSITE" id="PS51186">
    <property type="entry name" value="GNAT"/>
    <property type="match status" value="2"/>
</dbReference>
<keyword evidence="1 4" id="KW-0808">Transferase</keyword>
<dbReference type="RefSeq" id="WP_170200479.1">
    <property type="nucleotide sequence ID" value="NZ_BAABAN010000017.1"/>
</dbReference>
<accession>A0A542ZZ17</accession>
<dbReference type="HAMAP" id="MF_01698">
    <property type="entry name" value="MshD"/>
    <property type="match status" value="1"/>
</dbReference>
<feature type="binding site" evidence="4">
    <location>
        <position position="185"/>
    </location>
    <ligand>
        <name>1D-myo-inositol 2-(L-cysteinylamino)-2-deoxy-alpha-D-glucopyranoside</name>
        <dbReference type="ChEBI" id="CHEBI:58887"/>
    </ligand>
</feature>
<reference evidence="6 7" key="1">
    <citation type="submission" date="2019-06" db="EMBL/GenBank/DDBJ databases">
        <title>Sequencing the genomes of 1000 actinobacteria strains.</title>
        <authorList>
            <person name="Klenk H.-P."/>
        </authorList>
    </citation>
    <scope>NUCLEOTIDE SEQUENCE [LARGE SCALE GENOMIC DNA]</scope>
    <source>
        <strain evidence="6 7">DSM 24083</strain>
    </source>
</reference>
<keyword evidence="7" id="KW-1185">Reference proteome</keyword>
<dbReference type="EC" id="2.3.1.189" evidence="4"/>
<dbReference type="NCBIfam" id="TIGR03448">
    <property type="entry name" value="mycothiol_MshD"/>
    <property type="match status" value="1"/>
</dbReference>
<sequence>MTQLRVHAPAETSNHLSQLRKLADLGVAADHNEPFGDQTWVELRAGRAWLVSTGEPKFTGAAAIVIPEHPDHPVVVELLVAPEDRGNGLGHQLVKAIKEILAQHAAEQQTVTAWSHGDHPAARLLATKAGLEPVRVLYRMALEIDRESFGDAIIPQGYSIRTFVPGEDDAAWLQLNATAFADHPEQGQLTQADLEARKTETWFDPQGFFIAEDAQGIPVGFHWTKTPVGSAAGEVYVVGVHPETQGTGLGKALTLHGMNHLASSGLEKIVLYVDDENRPAVNLYTSLGFGVENTDVMFSSRS</sequence>
<protein>
    <recommendedName>
        <fullName evidence="4">Mycothiol acetyltransferase</fullName>
        <shortName evidence="4">MSH acetyltransferase</shortName>
        <ecNumber evidence="4">2.3.1.189</ecNumber>
    </recommendedName>
    <alternativeName>
        <fullName evidence="4">Mycothiol synthase</fullName>
    </alternativeName>
</protein>
<dbReference type="Proteomes" id="UP000319746">
    <property type="component" value="Unassembled WGS sequence"/>
</dbReference>
<dbReference type="CDD" id="cd04301">
    <property type="entry name" value="NAT_SF"/>
    <property type="match status" value="2"/>
</dbReference>
<comment type="subunit">
    <text evidence="4">Monomer.</text>
</comment>